<keyword evidence="1" id="KW-0732">Signal</keyword>
<reference evidence="4 5" key="1">
    <citation type="submission" date="2018-06" db="EMBL/GenBank/DDBJ databases">
        <authorList>
            <consortium name="Pathogen Informatics"/>
            <person name="Doyle S."/>
        </authorList>
    </citation>
    <scope>NUCLEOTIDE SEQUENCE [LARGE SCALE GENOMIC DNA]</scope>
    <source>
        <strain evidence="2 5">NCTC10692</strain>
        <strain evidence="3 4">NCTC10860</strain>
    </source>
</reference>
<dbReference type="Proteomes" id="UP000255303">
    <property type="component" value="Unassembled WGS sequence"/>
</dbReference>
<dbReference type="EMBL" id="UGUW01000004">
    <property type="protein sequence ID" value="SUD58371.1"/>
    <property type="molecule type" value="Genomic_DNA"/>
</dbReference>
<organism evidence="2 5">
    <name type="scientific">Ectopseudomonas oleovorans</name>
    <name type="common">Pseudomonas oleovorans</name>
    <dbReference type="NCBI Taxonomy" id="301"/>
    <lineage>
        <taxon>Bacteria</taxon>
        <taxon>Pseudomonadati</taxon>
        <taxon>Pseudomonadota</taxon>
        <taxon>Gammaproteobacteria</taxon>
        <taxon>Pseudomonadales</taxon>
        <taxon>Pseudomonadaceae</taxon>
        <taxon>Ectopseudomonas</taxon>
    </lineage>
</organism>
<evidence type="ECO:0000313" key="2">
    <source>
        <dbReference type="EMBL" id="SUD51606.1"/>
    </source>
</evidence>
<dbReference type="EMBL" id="UGUV01000002">
    <property type="protein sequence ID" value="SUD51606.1"/>
    <property type="molecule type" value="Genomic_DNA"/>
</dbReference>
<gene>
    <name evidence="2" type="ORF">NCTC10692_02062</name>
    <name evidence="3" type="ORF">NCTC10860_00612</name>
</gene>
<dbReference type="Proteomes" id="UP000254084">
    <property type="component" value="Unassembled WGS sequence"/>
</dbReference>
<feature type="signal peptide" evidence="1">
    <location>
        <begin position="1"/>
        <end position="22"/>
    </location>
</feature>
<accession>A0A061CM74</accession>
<accession>A0A379JTE7</accession>
<feature type="chain" id="PRO_5043117979" description="Secreted protein" evidence="1">
    <location>
        <begin position="23"/>
        <end position="102"/>
    </location>
</feature>
<sequence>MVVAVMLAATVIVIAGIAHVVAQCATGAATDCRTDHAAGVATNLLPDDVATGCAQRAANGGFSTAAAIRADHAAGSATETGTDRSASVATDLLTNHRTHCAT</sequence>
<protein>
    <recommendedName>
        <fullName evidence="6">Secreted protein</fullName>
    </recommendedName>
</protein>
<proteinExistence type="predicted"/>
<dbReference type="AlphaFoldDB" id="A0A061CM74"/>
<name>A0A061CM74_ECTOL</name>
<evidence type="ECO:0000256" key="1">
    <source>
        <dbReference type="SAM" id="SignalP"/>
    </source>
</evidence>
<evidence type="ECO:0000313" key="4">
    <source>
        <dbReference type="Proteomes" id="UP000254084"/>
    </source>
</evidence>
<evidence type="ECO:0008006" key="6">
    <source>
        <dbReference type="Google" id="ProtNLM"/>
    </source>
</evidence>
<evidence type="ECO:0000313" key="5">
    <source>
        <dbReference type="Proteomes" id="UP000255303"/>
    </source>
</evidence>
<evidence type="ECO:0000313" key="3">
    <source>
        <dbReference type="EMBL" id="SUD58371.1"/>
    </source>
</evidence>